<evidence type="ECO:0000256" key="2">
    <source>
        <dbReference type="SAM" id="Phobius"/>
    </source>
</evidence>
<evidence type="ECO:0000256" key="1">
    <source>
        <dbReference type="SAM" id="MobiDB-lite"/>
    </source>
</evidence>
<gene>
    <name evidence="3" type="ORF">AKJ57_00105</name>
</gene>
<dbReference type="InterPro" id="IPR013783">
    <property type="entry name" value="Ig-like_fold"/>
</dbReference>
<dbReference type="Proteomes" id="UP000070163">
    <property type="component" value="Unassembled WGS sequence"/>
</dbReference>
<evidence type="ECO:0000313" key="3">
    <source>
        <dbReference type="EMBL" id="KXA91725.1"/>
    </source>
</evidence>
<evidence type="ECO:0000313" key="4">
    <source>
        <dbReference type="Proteomes" id="UP000070163"/>
    </source>
</evidence>
<keyword evidence="2" id="KW-1133">Transmembrane helix</keyword>
<dbReference type="AlphaFoldDB" id="A0A133UC22"/>
<keyword evidence="2" id="KW-0472">Membrane</keyword>
<reference evidence="3 4" key="1">
    <citation type="journal article" date="2016" name="Sci. Rep.">
        <title>Metabolic traits of an uncultured archaeal lineage -MSBL1- from brine pools of the Red Sea.</title>
        <authorList>
            <person name="Mwirichia R."/>
            <person name="Alam I."/>
            <person name="Rashid M."/>
            <person name="Vinu M."/>
            <person name="Ba-Alawi W."/>
            <person name="Anthony Kamau A."/>
            <person name="Kamanda Ngugi D."/>
            <person name="Goker M."/>
            <person name="Klenk H.P."/>
            <person name="Bajic V."/>
            <person name="Stingl U."/>
        </authorList>
    </citation>
    <scope>NUCLEOTIDE SEQUENCE [LARGE SCALE GENOMIC DNA]</scope>
    <source>
        <strain evidence="3">SCGC-AAA259A05</strain>
    </source>
</reference>
<accession>A0A133UC22</accession>
<name>A0A133UC22_9EURY</name>
<feature type="region of interest" description="Disordered" evidence="1">
    <location>
        <begin position="339"/>
        <end position="374"/>
    </location>
</feature>
<organism evidence="3 4">
    <name type="scientific">candidate division MSBL1 archaeon SCGC-AAA259A05</name>
    <dbReference type="NCBI Taxonomy" id="1698259"/>
    <lineage>
        <taxon>Archaea</taxon>
        <taxon>Methanobacteriati</taxon>
        <taxon>Methanobacteriota</taxon>
        <taxon>candidate division MSBL1</taxon>
    </lineage>
</organism>
<dbReference type="Gene3D" id="2.60.40.10">
    <property type="entry name" value="Immunoglobulins"/>
    <property type="match status" value="4"/>
</dbReference>
<sequence>MEWQPPNHPQKPHVFYGQVEIDGQTMSSGSAVSARVNGTVVAEDQVNDQGYYKLKVDPGYAMVYFYVRGISTETVHIVESGADPTRLDLSITDEGAPSITIDAPSDGALLDESSVTVEGTVTDDVSFYDEITATVAGEEVSLGSDGSFSTEVSLDTGANDITVSAEDFLGNSDSKTVTVTSDTESPSLEVTAPSLVGEKSATIEGTVTDDVASPEKLSVTLNGSSIDLDSEGNFSKEKSLVTGSNSFTIIAEDQVGHTAEESVTIVSDTTGPQVNITSPVSGKVVKTDTMTIKATVSDDVASYNEITVTLDEETVPLSADGTFEKEVSVASGQNTFEVTAEDPVGNSGSADVSVTRDTTDPSITISEPEEGLTTTKDTVTVSGTVEDDIASYDEITLEVAGTSVEVHSDGSFSTTVTLEMGKQKINVKAWDGVNNSNSKSRTVERTTGTPWALYIGVAVVIAIVLAGIAIWRRRAGPSGGGM</sequence>
<comment type="caution">
    <text evidence="3">The sequence shown here is derived from an EMBL/GenBank/DDBJ whole genome shotgun (WGS) entry which is preliminary data.</text>
</comment>
<evidence type="ECO:0008006" key="5">
    <source>
        <dbReference type="Google" id="ProtNLM"/>
    </source>
</evidence>
<feature type="compositionally biased region" description="Polar residues" evidence="1">
    <location>
        <begin position="346"/>
        <end position="365"/>
    </location>
</feature>
<proteinExistence type="predicted"/>
<dbReference type="EMBL" id="LHXJ01000001">
    <property type="protein sequence ID" value="KXA91725.1"/>
    <property type="molecule type" value="Genomic_DNA"/>
</dbReference>
<dbReference type="Pfam" id="PF09136">
    <property type="entry name" value="Glucodextran_B"/>
    <property type="match status" value="4"/>
</dbReference>
<protein>
    <recommendedName>
        <fullName evidence="5">Bacterial Ig-like domain-containing protein</fullName>
    </recommendedName>
</protein>
<dbReference type="PATRIC" id="fig|1698259.3.peg.22"/>
<feature type="transmembrane region" description="Helical" evidence="2">
    <location>
        <begin position="451"/>
        <end position="471"/>
    </location>
</feature>
<keyword evidence="2" id="KW-0812">Transmembrane</keyword>
<keyword evidence="4" id="KW-1185">Reference proteome</keyword>